<keyword evidence="2" id="KW-1185">Reference proteome</keyword>
<reference evidence="1 2" key="1">
    <citation type="submission" date="2018-08" db="EMBL/GenBank/DDBJ databases">
        <title>Genomic Encyclopedia of Archaeal and Bacterial Type Strains, Phase II (KMG-II): from individual species to whole genera.</title>
        <authorList>
            <person name="Goeker M."/>
        </authorList>
    </citation>
    <scope>NUCLEOTIDE SEQUENCE [LARGE SCALE GENOMIC DNA]</scope>
    <source>
        <strain evidence="1 2">DSM 45791</strain>
    </source>
</reference>
<comment type="caution">
    <text evidence="1">The sequence shown here is derived from an EMBL/GenBank/DDBJ whole genome shotgun (WGS) entry which is preliminary data.</text>
</comment>
<sequence length="37" mass="4242">MEATALLLDVGYHRVFSLVELELADLGQLSDDRTFRF</sequence>
<dbReference type="EMBL" id="QUNO01000008">
    <property type="protein sequence ID" value="REH44853.1"/>
    <property type="molecule type" value="Genomic_DNA"/>
</dbReference>
<evidence type="ECO:0000313" key="1">
    <source>
        <dbReference type="EMBL" id="REH44853.1"/>
    </source>
</evidence>
<accession>A0A3E0HGP6</accession>
<organism evidence="1 2">
    <name type="scientific">Kutzneria buriramensis</name>
    <dbReference type="NCBI Taxonomy" id="1045776"/>
    <lineage>
        <taxon>Bacteria</taxon>
        <taxon>Bacillati</taxon>
        <taxon>Actinomycetota</taxon>
        <taxon>Actinomycetes</taxon>
        <taxon>Pseudonocardiales</taxon>
        <taxon>Pseudonocardiaceae</taxon>
        <taxon>Kutzneria</taxon>
    </lineage>
</organism>
<evidence type="ECO:0000313" key="2">
    <source>
        <dbReference type="Proteomes" id="UP000256269"/>
    </source>
</evidence>
<gene>
    <name evidence="1" type="ORF">BCF44_108334</name>
</gene>
<name>A0A3E0HGP6_9PSEU</name>
<dbReference type="Proteomes" id="UP000256269">
    <property type="component" value="Unassembled WGS sequence"/>
</dbReference>
<proteinExistence type="predicted"/>
<protein>
    <submittedName>
        <fullName evidence="1">Uncharacterized protein</fullName>
    </submittedName>
</protein>
<dbReference type="AlphaFoldDB" id="A0A3E0HGP6"/>